<proteinExistence type="predicted"/>
<protein>
    <recommendedName>
        <fullName evidence="3">HNH endonuclease</fullName>
    </recommendedName>
</protein>
<keyword evidence="2" id="KW-1185">Reference proteome</keyword>
<sequence length="89" mass="10423">MSEYFDVDKTFSCYRETNYFVRQPKKRNRPSKVPGSKVVEQLKDGKIIAEHKSIRDAAVSINANPDTLSKRIRSTGEMYGFQWRYKSEL</sequence>
<reference evidence="1 2" key="1">
    <citation type="submission" date="2015-02" db="EMBL/GenBank/DDBJ databases">
        <title>Nostoc linckia genome annotation.</title>
        <authorList>
            <person name="Zhou Z."/>
        </authorList>
    </citation>
    <scope>NUCLEOTIDE SEQUENCE [LARGE SCALE GENOMIC DNA]</scope>
    <source>
        <strain evidence="2">z7</strain>
    </source>
</reference>
<accession>A0ABX4KD57</accession>
<dbReference type="EMBL" id="LAHC01000197">
    <property type="protein sequence ID" value="PHJ83483.1"/>
    <property type="molecule type" value="Genomic_DNA"/>
</dbReference>
<evidence type="ECO:0000313" key="2">
    <source>
        <dbReference type="Proteomes" id="UP000222523"/>
    </source>
</evidence>
<evidence type="ECO:0008006" key="3">
    <source>
        <dbReference type="Google" id="ProtNLM"/>
    </source>
</evidence>
<gene>
    <name evidence="1" type="ORF">VF04_36760</name>
</gene>
<dbReference type="InterPro" id="IPR036388">
    <property type="entry name" value="WH-like_DNA-bd_sf"/>
</dbReference>
<comment type="caution">
    <text evidence="1">The sequence shown here is derived from an EMBL/GenBank/DDBJ whole genome shotgun (WGS) entry which is preliminary data.</text>
</comment>
<organism evidence="1 2">
    <name type="scientific">Nostoc linckia z7</name>
    <dbReference type="NCBI Taxonomy" id="1628745"/>
    <lineage>
        <taxon>Bacteria</taxon>
        <taxon>Bacillati</taxon>
        <taxon>Cyanobacteriota</taxon>
        <taxon>Cyanophyceae</taxon>
        <taxon>Nostocales</taxon>
        <taxon>Nostocaceae</taxon>
        <taxon>Nostoc</taxon>
    </lineage>
</organism>
<dbReference type="SMART" id="SM00497">
    <property type="entry name" value="IENR1"/>
    <property type="match status" value="1"/>
</dbReference>
<dbReference type="InterPro" id="IPR003647">
    <property type="entry name" value="Intron_nuc_1_rpt"/>
</dbReference>
<evidence type="ECO:0000313" key="1">
    <source>
        <dbReference type="EMBL" id="PHJ83483.1"/>
    </source>
</evidence>
<name>A0ABX4KD57_NOSLI</name>
<dbReference type="Proteomes" id="UP000222523">
    <property type="component" value="Unassembled WGS sequence"/>
</dbReference>
<dbReference type="Gene3D" id="1.10.10.10">
    <property type="entry name" value="Winged helix-like DNA-binding domain superfamily/Winged helix DNA-binding domain"/>
    <property type="match status" value="1"/>
</dbReference>